<name>A0ABT6KQE0_9MICO</name>
<dbReference type="Gene3D" id="3.10.180.10">
    <property type="entry name" value="2,3-Dihydroxybiphenyl 1,2-Dioxygenase, domain 1"/>
    <property type="match status" value="1"/>
</dbReference>
<keyword evidence="3" id="KW-1185">Reference proteome</keyword>
<gene>
    <name evidence="2" type="ORF">M2152_001499</name>
</gene>
<accession>A0ABT6KQE0</accession>
<dbReference type="InterPro" id="IPR004360">
    <property type="entry name" value="Glyas_Fos-R_dOase_dom"/>
</dbReference>
<evidence type="ECO:0000259" key="1">
    <source>
        <dbReference type="PROSITE" id="PS51819"/>
    </source>
</evidence>
<dbReference type="InterPro" id="IPR029068">
    <property type="entry name" value="Glyas_Bleomycin-R_OHBP_Dase"/>
</dbReference>
<feature type="domain" description="VOC" evidence="1">
    <location>
        <begin position="18"/>
        <end position="140"/>
    </location>
</feature>
<dbReference type="InterPro" id="IPR037523">
    <property type="entry name" value="VOC_core"/>
</dbReference>
<evidence type="ECO:0000313" key="3">
    <source>
        <dbReference type="Proteomes" id="UP001160142"/>
    </source>
</evidence>
<comment type="caution">
    <text evidence="2">The sequence shown here is derived from an EMBL/GenBank/DDBJ whole genome shotgun (WGS) entry which is preliminary data.</text>
</comment>
<dbReference type="PROSITE" id="PS51819">
    <property type="entry name" value="VOC"/>
    <property type="match status" value="1"/>
</dbReference>
<dbReference type="Proteomes" id="UP001160142">
    <property type="component" value="Unassembled WGS sequence"/>
</dbReference>
<protein>
    <submittedName>
        <fullName evidence="2">Enzyme related to lactoylglutathione lyase</fullName>
    </submittedName>
</protein>
<dbReference type="Pfam" id="PF00903">
    <property type="entry name" value="Glyoxalase"/>
    <property type="match status" value="1"/>
</dbReference>
<dbReference type="GO" id="GO:0016829">
    <property type="term" value="F:lyase activity"/>
    <property type="evidence" value="ECO:0007669"/>
    <property type="project" value="UniProtKB-KW"/>
</dbReference>
<dbReference type="SUPFAM" id="SSF54593">
    <property type="entry name" value="Glyoxalase/Bleomycin resistance protein/Dihydroxybiphenyl dioxygenase"/>
    <property type="match status" value="1"/>
</dbReference>
<organism evidence="2 3">
    <name type="scientific">Antiquaquibacter oligotrophicus</name>
    <dbReference type="NCBI Taxonomy" id="2880260"/>
    <lineage>
        <taxon>Bacteria</taxon>
        <taxon>Bacillati</taxon>
        <taxon>Actinomycetota</taxon>
        <taxon>Actinomycetes</taxon>
        <taxon>Micrococcales</taxon>
        <taxon>Microbacteriaceae</taxon>
        <taxon>Antiquaquibacter</taxon>
    </lineage>
</organism>
<reference evidence="2 3" key="1">
    <citation type="submission" date="2023-04" db="EMBL/GenBank/DDBJ databases">
        <title>Genome Encyclopedia of Bacteria and Archaea VI: Functional Genomics of Type Strains.</title>
        <authorList>
            <person name="Whitman W."/>
        </authorList>
    </citation>
    <scope>NUCLEOTIDE SEQUENCE [LARGE SCALE GENOMIC DNA]</scope>
    <source>
        <strain evidence="2 3">SG_E_30_P1</strain>
    </source>
</reference>
<keyword evidence="2" id="KW-0456">Lyase</keyword>
<evidence type="ECO:0000313" key="2">
    <source>
        <dbReference type="EMBL" id="MDH6181317.1"/>
    </source>
</evidence>
<sequence length="140" mass="15138">MRVWTVFTSKGIIMLGTSPAFSGFSVNDLDAAYEFYSGVLGLDVERWEMGLLNLAIPGGAHVVIYPKPNHEPATFTVLNFPVDDVDTIVDALSGRGVVFERYEGLNQDEKGISRGKASGEGPDIAWFTDPAGNILSVLTE</sequence>
<dbReference type="EMBL" id="JARXVQ010000001">
    <property type="protein sequence ID" value="MDH6181317.1"/>
    <property type="molecule type" value="Genomic_DNA"/>
</dbReference>
<proteinExistence type="predicted"/>